<protein>
    <submittedName>
        <fullName evidence="3">Alpha/beta hydrolase</fullName>
    </submittedName>
</protein>
<feature type="compositionally biased region" description="Basic and acidic residues" evidence="1">
    <location>
        <begin position="17"/>
        <end position="26"/>
    </location>
</feature>
<dbReference type="Gene3D" id="3.40.50.1820">
    <property type="entry name" value="alpha/beta hydrolase"/>
    <property type="match status" value="1"/>
</dbReference>
<sequence>MRAASCGYSGSRSGSRRKPDVWEDRGCGNANGDQTGGGTVPLLHINGVETHYHLQGRGRALVLLHPPCMGSRVFTYLRNDLAQDHRVLAFDFRGHGRSASSRERITIPVLAEDVRLLLDELELSQAYLVSYSSASLVALEAMLAYPDRFRGAAMLSGVSELTDRRRRLEAQAMKLAASFKAKELLALAGGWRHADNAEAFHRLRAETKAGDPDKWKEYLSACLDCRATERLGRIGKPALLLFGENDRKAAPDAKMLQRGLGRASTAWIPGADERLPIHSSGACAQLIRDWIAALEEGPRPVAARIGEDGFRSETYGIGFDPDEPADEEDNSTFKDYR</sequence>
<feature type="region of interest" description="Disordered" evidence="1">
    <location>
        <begin position="1"/>
        <end position="33"/>
    </location>
</feature>
<keyword evidence="3" id="KW-0378">Hydrolase</keyword>
<proteinExistence type="predicted"/>
<dbReference type="GO" id="GO:0016787">
    <property type="term" value="F:hydrolase activity"/>
    <property type="evidence" value="ECO:0007669"/>
    <property type="project" value="UniProtKB-KW"/>
</dbReference>
<dbReference type="PANTHER" id="PTHR43433">
    <property type="entry name" value="HYDROLASE, ALPHA/BETA FOLD FAMILY PROTEIN"/>
    <property type="match status" value="1"/>
</dbReference>
<feature type="region of interest" description="Disordered" evidence="1">
    <location>
        <begin position="313"/>
        <end position="337"/>
    </location>
</feature>
<dbReference type="SUPFAM" id="SSF53474">
    <property type="entry name" value="alpha/beta-Hydrolases"/>
    <property type="match status" value="1"/>
</dbReference>
<gene>
    <name evidence="3" type="ORF">E6C55_05785</name>
</gene>
<evidence type="ECO:0000313" key="3">
    <source>
        <dbReference type="EMBL" id="THF82585.1"/>
    </source>
</evidence>
<accession>A0A4S4C488</accession>
<dbReference type="Proteomes" id="UP000310636">
    <property type="component" value="Unassembled WGS sequence"/>
</dbReference>
<evidence type="ECO:0000313" key="4">
    <source>
        <dbReference type="Proteomes" id="UP000310636"/>
    </source>
</evidence>
<evidence type="ECO:0000259" key="2">
    <source>
        <dbReference type="Pfam" id="PF00561"/>
    </source>
</evidence>
<name>A0A4S4C488_9BACL</name>
<comment type="caution">
    <text evidence="3">The sequence shown here is derived from an EMBL/GenBank/DDBJ whole genome shotgun (WGS) entry which is preliminary data.</text>
</comment>
<dbReference type="EMBL" id="SSOB01000006">
    <property type="protein sequence ID" value="THF82585.1"/>
    <property type="molecule type" value="Genomic_DNA"/>
</dbReference>
<organism evidence="3 4">
    <name type="scientific">Cohnella fermenti</name>
    <dbReference type="NCBI Taxonomy" id="2565925"/>
    <lineage>
        <taxon>Bacteria</taxon>
        <taxon>Bacillati</taxon>
        <taxon>Bacillota</taxon>
        <taxon>Bacilli</taxon>
        <taxon>Bacillales</taxon>
        <taxon>Paenibacillaceae</taxon>
        <taxon>Cohnella</taxon>
    </lineage>
</organism>
<dbReference type="InterPro" id="IPR050471">
    <property type="entry name" value="AB_hydrolase"/>
</dbReference>
<feature type="compositionally biased region" description="Low complexity" evidence="1">
    <location>
        <begin position="1"/>
        <end position="13"/>
    </location>
</feature>
<feature type="compositionally biased region" description="Acidic residues" evidence="1">
    <location>
        <begin position="320"/>
        <end position="330"/>
    </location>
</feature>
<dbReference type="PANTHER" id="PTHR43433:SF5">
    <property type="entry name" value="AB HYDROLASE-1 DOMAIN-CONTAINING PROTEIN"/>
    <property type="match status" value="1"/>
</dbReference>
<dbReference type="InterPro" id="IPR029058">
    <property type="entry name" value="AB_hydrolase_fold"/>
</dbReference>
<dbReference type="Pfam" id="PF00561">
    <property type="entry name" value="Abhydrolase_1"/>
    <property type="match status" value="1"/>
</dbReference>
<reference evidence="3 4" key="1">
    <citation type="submission" date="2019-04" db="EMBL/GenBank/DDBJ databases">
        <title>Cohnella sp. nov. isolated from preserved vegetables.</title>
        <authorList>
            <person name="Lin S.-Y."/>
            <person name="Hung M.-H."/>
            <person name="Young C.-C."/>
        </authorList>
    </citation>
    <scope>NUCLEOTIDE SEQUENCE [LARGE SCALE GENOMIC DNA]</scope>
    <source>
        <strain evidence="3 4">CC-MHH1044</strain>
    </source>
</reference>
<feature type="domain" description="AB hydrolase-1" evidence="2">
    <location>
        <begin position="60"/>
        <end position="216"/>
    </location>
</feature>
<dbReference type="AlphaFoldDB" id="A0A4S4C488"/>
<dbReference type="InterPro" id="IPR000073">
    <property type="entry name" value="AB_hydrolase_1"/>
</dbReference>
<keyword evidence="4" id="KW-1185">Reference proteome</keyword>
<dbReference type="OrthoDB" id="6191536at2"/>
<evidence type="ECO:0000256" key="1">
    <source>
        <dbReference type="SAM" id="MobiDB-lite"/>
    </source>
</evidence>